<dbReference type="PANTHER" id="PTHR34054:SF4">
    <property type="entry name" value="PROTEIN, PUTATIVE-RELATED"/>
    <property type="match status" value="1"/>
</dbReference>
<evidence type="ECO:0000313" key="4">
    <source>
        <dbReference type="RefSeq" id="XP_010248443.1"/>
    </source>
</evidence>
<reference evidence="4" key="1">
    <citation type="submission" date="2025-08" db="UniProtKB">
        <authorList>
            <consortium name="RefSeq"/>
        </authorList>
    </citation>
    <scope>IDENTIFICATION</scope>
</reference>
<feature type="compositionally biased region" description="Basic and acidic residues" evidence="1">
    <location>
        <begin position="134"/>
        <end position="154"/>
    </location>
</feature>
<accession>A0A1U7Z5A8</accession>
<proteinExistence type="predicted"/>
<dbReference type="PANTHER" id="PTHR34054">
    <property type="entry name" value="EXPRESSED PROTEIN"/>
    <property type="match status" value="1"/>
</dbReference>
<sequence>MSGISNLAIGFIVVFALCFVALISLILYVIWYRRRFRQQNSTGEPDFTGDPFASPSKELLYFFCWKNQSRIEPTVFPTSRASGTRDGLSGPVDPLKWHGLYGPPRFLLPIKEDKEDLESQKPSAERKPKKRMPRRLEATKDGDVQRSVEVERDTPFSTPCTSPPYVTPWPSPPREVQRSVEVEDVADLPQYRIRVDLGVHEMQRELPENDFYEKTTEASVSDI</sequence>
<name>A0A1U7Z5A8_NELNU</name>
<dbReference type="InterPro" id="IPR045884">
    <property type="entry name" value="At5g59350-like"/>
</dbReference>
<protein>
    <submittedName>
        <fullName evidence="4">Uncharacterized protein LOC104591344</fullName>
    </submittedName>
</protein>
<keyword evidence="2" id="KW-1133">Transmembrane helix</keyword>
<dbReference type="eggNOG" id="ENOG502S2HU">
    <property type="taxonomic scope" value="Eukaryota"/>
</dbReference>
<feature type="compositionally biased region" description="Pro residues" evidence="1">
    <location>
        <begin position="161"/>
        <end position="173"/>
    </location>
</feature>
<keyword evidence="2" id="KW-0812">Transmembrane</keyword>
<keyword evidence="2" id="KW-0472">Membrane</keyword>
<feature type="compositionally biased region" description="Basic and acidic residues" evidence="1">
    <location>
        <begin position="112"/>
        <end position="126"/>
    </location>
</feature>
<feature type="region of interest" description="Disordered" evidence="1">
    <location>
        <begin position="112"/>
        <end position="174"/>
    </location>
</feature>
<gene>
    <name evidence="4" type="primary">LOC104591344</name>
</gene>
<dbReference type="AlphaFoldDB" id="A0A1U7Z5A8"/>
<dbReference type="RefSeq" id="XP_010248443.1">
    <property type="nucleotide sequence ID" value="XM_010250141.1"/>
</dbReference>
<dbReference type="GeneID" id="104591344"/>
<organism evidence="3 4">
    <name type="scientific">Nelumbo nucifera</name>
    <name type="common">Sacred lotus</name>
    <dbReference type="NCBI Taxonomy" id="4432"/>
    <lineage>
        <taxon>Eukaryota</taxon>
        <taxon>Viridiplantae</taxon>
        <taxon>Streptophyta</taxon>
        <taxon>Embryophyta</taxon>
        <taxon>Tracheophyta</taxon>
        <taxon>Spermatophyta</taxon>
        <taxon>Magnoliopsida</taxon>
        <taxon>Proteales</taxon>
        <taxon>Nelumbonaceae</taxon>
        <taxon>Nelumbo</taxon>
    </lineage>
</organism>
<feature type="transmembrane region" description="Helical" evidence="2">
    <location>
        <begin position="6"/>
        <end position="31"/>
    </location>
</feature>
<dbReference type="OrthoDB" id="784633at2759"/>
<evidence type="ECO:0000256" key="2">
    <source>
        <dbReference type="SAM" id="Phobius"/>
    </source>
</evidence>
<evidence type="ECO:0000256" key="1">
    <source>
        <dbReference type="SAM" id="MobiDB-lite"/>
    </source>
</evidence>
<dbReference type="OMA" id="DDMASKW"/>
<dbReference type="KEGG" id="nnu:104591344"/>
<keyword evidence="3" id="KW-1185">Reference proteome</keyword>
<evidence type="ECO:0000313" key="3">
    <source>
        <dbReference type="Proteomes" id="UP000189703"/>
    </source>
</evidence>
<dbReference type="Proteomes" id="UP000189703">
    <property type="component" value="Unplaced"/>
</dbReference>